<feature type="compositionally biased region" description="Low complexity" evidence="1">
    <location>
        <begin position="29"/>
        <end position="53"/>
    </location>
</feature>
<dbReference type="OrthoDB" id="2506798at2759"/>
<accession>A0A5B0SCV2</accession>
<gene>
    <name evidence="2" type="ORF">PGT21_004792</name>
    <name evidence="3" type="ORF">PGTUg99_034214</name>
</gene>
<feature type="region of interest" description="Disordered" evidence="1">
    <location>
        <begin position="1"/>
        <end position="53"/>
    </location>
</feature>
<evidence type="ECO:0000313" key="3">
    <source>
        <dbReference type="EMBL" id="KAA1134264.1"/>
    </source>
</evidence>
<dbReference type="EMBL" id="VDEP01000069">
    <property type="protein sequence ID" value="KAA1134264.1"/>
    <property type="molecule type" value="Genomic_DNA"/>
</dbReference>
<comment type="caution">
    <text evidence="3">The sequence shown here is derived from an EMBL/GenBank/DDBJ whole genome shotgun (WGS) entry which is preliminary data.</text>
</comment>
<dbReference type="Proteomes" id="UP000324748">
    <property type="component" value="Unassembled WGS sequence"/>
</dbReference>
<keyword evidence="4" id="KW-1185">Reference proteome</keyword>
<sequence>MSLTPPPPPPPPHRPSGLAPSGCKTPRLNTATRRLSTASSSSTSNLSPSAPSPNQLRQILADITKQVNNSPQSRLSTTTTTATSSNAPRPSPIRSHHPAINGFMRPSLRETGPVTRSRSMLHLITPRSSLTPRATRANTPVRDENHSPLHPPTPRTPFTTNNINNSPSSSSRSHLRSPPSNENQASGSSSSSSSSSSSHGNRTPGHPIAPLRYRTLSSVSSSLTNPSSSPSGRSVTSENRSRAAGPPTPSHPSLRLRPHSSNPPSSAASTPPLTPASSLTSSTATSDASSNELASHAGLSTPRERRSLDQVDSPSASFDHKPSPAGSIAKRRRRNPSGLGRL</sequence>
<dbReference type="Proteomes" id="UP000325313">
    <property type="component" value="Unassembled WGS sequence"/>
</dbReference>
<feature type="compositionally biased region" description="Low complexity" evidence="1">
    <location>
        <begin position="260"/>
        <end position="291"/>
    </location>
</feature>
<dbReference type="AlphaFoldDB" id="A0A5B0SCV2"/>
<evidence type="ECO:0000313" key="5">
    <source>
        <dbReference type="Proteomes" id="UP000325313"/>
    </source>
</evidence>
<feature type="compositionally biased region" description="Low complexity" evidence="1">
    <location>
        <begin position="156"/>
        <end position="198"/>
    </location>
</feature>
<reference evidence="4 5" key="1">
    <citation type="submission" date="2019-05" db="EMBL/GenBank/DDBJ databases">
        <title>Emergence of the Ug99 lineage of the wheat stem rust pathogen through somatic hybridization.</title>
        <authorList>
            <person name="Li F."/>
            <person name="Upadhyaya N.M."/>
            <person name="Sperschneider J."/>
            <person name="Matny O."/>
            <person name="Nguyen-Phuc H."/>
            <person name="Mago R."/>
            <person name="Raley C."/>
            <person name="Miller M.E."/>
            <person name="Silverstein K.A.T."/>
            <person name="Henningsen E."/>
            <person name="Hirsch C.D."/>
            <person name="Visser B."/>
            <person name="Pretorius Z.A."/>
            <person name="Steffenson B.J."/>
            <person name="Schwessinger B."/>
            <person name="Dodds P.N."/>
            <person name="Figueroa M."/>
        </authorList>
    </citation>
    <scope>NUCLEOTIDE SEQUENCE [LARGE SCALE GENOMIC DNA]</scope>
    <source>
        <strain evidence="2">21-0</strain>
        <strain evidence="3 5">Ug99</strain>
    </source>
</reference>
<dbReference type="EMBL" id="VSWC01000066">
    <property type="protein sequence ID" value="KAA1097384.1"/>
    <property type="molecule type" value="Genomic_DNA"/>
</dbReference>
<protein>
    <submittedName>
        <fullName evidence="3">Uncharacterized protein</fullName>
    </submittedName>
</protein>
<name>A0A5B0SCV2_PUCGR</name>
<feature type="compositionally biased region" description="Low complexity" evidence="1">
    <location>
        <begin position="70"/>
        <end position="88"/>
    </location>
</feature>
<feature type="compositionally biased region" description="Pro residues" evidence="1">
    <location>
        <begin position="1"/>
        <end position="14"/>
    </location>
</feature>
<evidence type="ECO:0000256" key="1">
    <source>
        <dbReference type="SAM" id="MobiDB-lite"/>
    </source>
</evidence>
<proteinExistence type="predicted"/>
<organism evidence="3 5">
    <name type="scientific">Puccinia graminis f. sp. tritici</name>
    <dbReference type="NCBI Taxonomy" id="56615"/>
    <lineage>
        <taxon>Eukaryota</taxon>
        <taxon>Fungi</taxon>
        <taxon>Dikarya</taxon>
        <taxon>Basidiomycota</taxon>
        <taxon>Pucciniomycotina</taxon>
        <taxon>Pucciniomycetes</taxon>
        <taxon>Pucciniales</taxon>
        <taxon>Pucciniaceae</taxon>
        <taxon>Puccinia</taxon>
    </lineage>
</organism>
<feature type="compositionally biased region" description="Low complexity" evidence="1">
    <location>
        <begin position="214"/>
        <end position="237"/>
    </location>
</feature>
<feature type="compositionally biased region" description="Polar residues" evidence="1">
    <location>
        <begin position="126"/>
        <end position="138"/>
    </location>
</feature>
<evidence type="ECO:0000313" key="2">
    <source>
        <dbReference type="EMBL" id="KAA1097384.1"/>
    </source>
</evidence>
<feature type="region of interest" description="Disordered" evidence="1">
    <location>
        <begin position="66"/>
        <end position="342"/>
    </location>
</feature>
<evidence type="ECO:0000313" key="4">
    <source>
        <dbReference type="Proteomes" id="UP000324748"/>
    </source>
</evidence>